<dbReference type="Proteomes" id="UP000233769">
    <property type="component" value="Chromosome tk0001"/>
</dbReference>
<proteinExistence type="predicted"/>
<organism evidence="1 2">
    <name type="scientific">Methylorubrum extorquens</name>
    <name type="common">Methylobacterium dichloromethanicum</name>
    <name type="synonym">Methylobacterium extorquens</name>
    <dbReference type="NCBI Taxonomy" id="408"/>
    <lineage>
        <taxon>Bacteria</taxon>
        <taxon>Pseudomonadati</taxon>
        <taxon>Pseudomonadota</taxon>
        <taxon>Alphaproteobacteria</taxon>
        <taxon>Hyphomicrobiales</taxon>
        <taxon>Methylobacteriaceae</taxon>
        <taxon>Methylorubrum</taxon>
    </lineage>
</organism>
<gene>
    <name evidence="1" type="ORF">TK0001_0175</name>
</gene>
<protein>
    <submittedName>
        <fullName evidence="1">Uncharacterized protein</fullName>
    </submittedName>
</protein>
<sequence length="69" mass="8127">MSDDSITCPHCQHRIRMTDGERLQGHVTYWGQDRVTSLGCPKCEREVFLQEYVKRWWTAGRTPQEACEL</sequence>
<accession>A0A2N9AHF2</accession>
<dbReference type="AlphaFoldDB" id="A0A2N9AHF2"/>
<evidence type="ECO:0000313" key="2">
    <source>
        <dbReference type="Proteomes" id="UP000233769"/>
    </source>
</evidence>
<dbReference type="EMBL" id="LT962688">
    <property type="protein sequence ID" value="SOR26777.1"/>
    <property type="molecule type" value="Genomic_DNA"/>
</dbReference>
<evidence type="ECO:0000313" key="1">
    <source>
        <dbReference type="EMBL" id="SOR26777.1"/>
    </source>
</evidence>
<name>A0A2N9AHF2_METEX</name>
<reference evidence="2" key="1">
    <citation type="submission" date="2017-10" db="EMBL/GenBank/DDBJ databases">
        <authorList>
            <person name="Regsiter A."/>
            <person name="William W."/>
        </authorList>
    </citation>
    <scope>NUCLEOTIDE SEQUENCE [LARGE SCALE GENOMIC DNA]</scope>
</reference>